<evidence type="ECO:0000313" key="24">
    <source>
        <dbReference type="EMBL" id="CAH0763600.1"/>
    </source>
</evidence>
<dbReference type="Pfam" id="PF17900">
    <property type="entry name" value="Peptidase_M1_N"/>
    <property type="match status" value="1"/>
</dbReference>
<dbReference type="InterPro" id="IPR042097">
    <property type="entry name" value="Aminopeptidase_N-like_N_sf"/>
</dbReference>
<dbReference type="GO" id="GO:0005615">
    <property type="term" value="C:extracellular space"/>
    <property type="evidence" value="ECO:0007669"/>
    <property type="project" value="TreeGrafter"/>
</dbReference>
<feature type="binding site" evidence="16">
    <location>
        <position position="399"/>
    </location>
    <ligand>
        <name>Zn(2+)</name>
        <dbReference type="ChEBI" id="CHEBI:29105"/>
        <note>catalytic</note>
    </ligand>
</feature>
<keyword evidence="19" id="KW-1133">Transmembrane helix</keyword>
<dbReference type="GO" id="GO:0005886">
    <property type="term" value="C:plasma membrane"/>
    <property type="evidence" value="ECO:0007669"/>
    <property type="project" value="UniProtKB-SubCell"/>
</dbReference>
<dbReference type="PANTHER" id="PTHR11533:SF301">
    <property type="entry name" value="AMINOPEPTIDASE"/>
    <property type="match status" value="1"/>
</dbReference>
<evidence type="ECO:0000313" key="25">
    <source>
        <dbReference type="Proteomes" id="UP001153714"/>
    </source>
</evidence>
<keyword evidence="11" id="KW-0482">Metalloprotease</keyword>
<keyword evidence="3" id="KW-0031">Aminopeptidase</keyword>
<evidence type="ECO:0000259" key="22">
    <source>
        <dbReference type="Pfam" id="PF11838"/>
    </source>
</evidence>
<reference evidence="24" key="2">
    <citation type="submission" date="2022-10" db="EMBL/GenBank/DDBJ databases">
        <authorList>
            <consortium name="ENA_rothamsted_submissions"/>
            <consortium name="culmorum"/>
            <person name="King R."/>
        </authorList>
    </citation>
    <scope>NUCLEOTIDE SEQUENCE</scope>
</reference>
<feature type="binding site" evidence="16">
    <location>
        <position position="380"/>
    </location>
    <ligand>
        <name>Zn(2+)</name>
        <dbReference type="ChEBI" id="CHEBI:29105"/>
        <note>catalytic</note>
    </ligand>
</feature>
<dbReference type="GO" id="GO:0042277">
    <property type="term" value="F:peptide binding"/>
    <property type="evidence" value="ECO:0007669"/>
    <property type="project" value="TreeGrafter"/>
</dbReference>
<feature type="domain" description="ERAP1-like C-terminal" evidence="22">
    <location>
        <begin position="611"/>
        <end position="913"/>
    </location>
</feature>
<dbReference type="Proteomes" id="UP001153714">
    <property type="component" value="Chromosome 7"/>
</dbReference>
<reference evidence="24" key="1">
    <citation type="submission" date="2021-12" db="EMBL/GenBank/DDBJ databases">
        <authorList>
            <person name="King R."/>
        </authorList>
    </citation>
    <scope>NUCLEOTIDE SEQUENCE</scope>
</reference>
<evidence type="ECO:0000256" key="15">
    <source>
        <dbReference type="PIRSR" id="PIRSR634016-1"/>
    </source>
</evidence>
<dbReference type="GO" id="GO:0006508">
    <property type="term" value="P:proteolysis"/>
    <property type="evidence" value="ECO:0007669"/>
    <property type="project" value="UniProtKB-KW"/>
</dbReference>
<dbReference type="PRINTS" id="PR00756">
    <property type="entry name" value="ALADIPTASE"/>
</dbReference>
<dbReference type="InterPro" id="IPR024571">
    <property type="entry name" value="ERAP1-like_C_dom"/>
</dbReference>
<dbReference type="InterPro" id="IPR014782">
    <property type="entry name" value="Peptidase_M1_dom"/>
</dbReference>
<evidence type="ECO:0000256" key="16">
    <source>
        <dbReference type="PIRSR" id="PIRSR634016-3"/>
    </source>
</evidence>
<keyword evidence="4" id="KW-1003">Cell membrane</keyword>
<dbReference type="PANTHER" id="PTHR11533">
    <property type="entry name" value="PROTEASE M1 ZINC METALLOPROTEASE"/>
    <property type="match status" value="1"/>
</dbReference>
<keyword evidence="13" id="KW-0325">Glycoprotein</keyword>
<proteinExistence type="inferred from homology"/>
<dbReference type="InterPro" id="IPR034016">
    <property type="entry name" value="M1_APN-typ"/>
</dbReference>
<dbReference type="GO" id="GO:0005737">
    <property type="term" value="C:cytoplasm"/>
    <property type="evidence" value="ECO:0007669"/>
    <property type="project" value="TreeGrafter"/>
</dbReference>
<comment type="subcellular location">
    <subcellularLocation>
        <location evidence="1">Cell membrane</location>
        <topology evidence="1">Lipid-anchor</topology>
        <topology evidence="1">GPI-anchor</topology>
    </subcellularLocation>
</comment>
<keyword evidence="19" id="KW-0812">Transmembrane</keyword>
<dbReference type="Pfam" id="PF01433">
    <property type="entry name" value="Peptidase_M1"/>
    <property type="match status" value="1"/>
</dbReference>
<dbReference type="GO" id="GO:0098552">
    <property type="term" value="C:side of membrane"/>
    <property type="evidence" value="ECO:0007669"/>
    <property type="project" value="UniProtKB-KW"/>
</dbReference>
<feature type="compositionally biased region" description="Acidic residues" evidence="18">
    <location>
        <begin position="1005"/>
        <end position="1054"/>
    </location>
</feature>
<keyword evidence="9" id="KW-0378">Hydrolase</keyword>
<feature type="domain" description="Peptidase M1 membrane alanine aminopeptidase" evidence="21">
    <location>
        <begin position="300"/>
        <end position="513"/>
    </location>
</feature>
<dbReference type="SUPFAM" id="SSF63737">
    <property type="entry name" value="Leukotriene A4 hydrolase N-terminal domain"/>
    <property type="match status" value="1"/>
</dbReference>
<evidence type="ECO:0000256" key="10">
    <source>
        <dbReference type="ARBA" id="ARBA00022833"/>
    </source>
</evidence>
<gene>
    <name evidence="24" type="ORF">DIATSA_LOCUS12317</name>
</gene>
<feature type="signal peptide" evidence="20">
    <location>
        <begin position="1"/>
        <end position="21"/>
    </location>
</feature>
<evidence type="ECO:0000256" key="19">
    <source>
        <dbReference type="SAM" id="Phobius"/>
    </source>
</evidence>
<evidence type="ECO:0000256" key="7">
    <source>
        <dbReference type="ARBA" id="ARBA00022723"/>
    </source>
</evidence>
<keyword evidence="25" id="KW-1185">Reference proteome</keyword>
<evidence type="ECO:0000259" key="23">
    <source>
        <dbReference type="Pfam" id="PF17900"/>
    </source>
</evidence>
<dbReference type="InterPro" id="IPR050344">
    <property type="entry name" value="Peptidase_M1_aminopeptidases"/>
</dbReference>
<dbReference type="AlphaFoldDB" id="A0A9P0CC85"/>
<feature type="chain" id="PRO_5040245964" description="Aminopeptidase" evidence="20">
    <location>
        <begin position="22"/>
        <end position="1087"/>
    </location>
</feature>
<evidence type="ECO:0000256" key="1">
    <source>
        <dbReference type="ARBA" id="ARBA00004609"/>
    </source>
</evidence>
<keyword evidence="10 16" id="KW-0862">Zinc</keyword>
<evidence type="ECO:0000256" key="8">
    <source>
        <dbReference type="ARBA" id="ARBA00022729"/>
    </source>
</evidence>
<dbReference type="GO" id="GO:0008270">
    <property type="term" value="F:zinc ion binding"/>
    <property type="evidence" value="ECO:0007669"/>
    <property type="project" value="InterPro"/>
</dbReference>
<feature type="site" description="Transition state stabilizer" evidence="17">
    <location>
        <position position="463"/>
    </location>
</feature>
<evidence type="ECO:0008006" key="26">
    <source>
        <dbReference type="Google" id="ProtNLM"/>
    </source>
</evidence>
<evidence type="ECO:0000256" key="11">
    <source>
        <dbReference type="ARBA" id="ARBA00023049"/>
    </source>
</evidence>
<dbReference type="Gene3D" id="1.10.390.10">
    <property type="entry name" value="Neutral Protease Domain 2"/>
    <property type="match status" value="1"/>
</dbReference>
<dbReference type="Gene3D" id="1.25.50.20">
    <property type="match status" value="1"/>
</dbReference>
<dbReference type="CDD" id="cd09601">
    <property type="entry name" value="M1_APN-Q_like"/>
    <property type="match status" value="1"/>
</dbReference>
<organism evidence="24 25">
    <name type="scientific">Diatraea saccharalis</name>
    <name type="common">sugarcane borer</name>
    <dbReference type="NCBI Taxonomy" id="40085"/>
    <lineage>
        <taxon>Eukaryota</taxon>
        <taxon>Metazoa</taxon>
        <taxon>Ecdysozoa</taxon>
        <taxon>Arthropoda</taxon>
        <taxon>Hexapoda</taxon>
        <taxon>Insecta</taxon>
        <taxon>Pterygota</taxon>
        <taxon>Neoptera</taxon>
        <taxon>Endopterygota</taxon>
        <taxon>Lepidoptera</taxon>
        <taxon>Glossata</taxon>
        <taxon>Ditrysia</taxon>
        <taxon>Pyraloidea</taxon>
        <taxon>Crambidae</taxon>
        <taxon>Crambinae</taxon>
        <taxon>Diatraea</taxon>
    </lineage>
</organism>
<evidence type="ECO:0000256" key="2">
    <source>
        <dbReference type="ARBA" id="ARBA00010136"/>
    </source>
</evidence>
<evidence type="ECO:0000256" key="5">
    <source>
        <dbReference type="ARBA" id="ARBA00022622"/>
    </source>
</evidence>
<evidence type="ECO:0000256" key="3">
    <source>
        <dbReference type="ARBA" id="ARBA00022438"/>
    </source>
</evidence>
<sequence length="1087" mass="123536">MMAYRWLSLLVVVTLLQGVLLLSPIPVPDKQWEDFDVHPIQTAEEEWEQYNELLINSDYRLPRTTVPEHYVLSLTPYFEHEDENRTFTFDGKVKINIKATTEGVNELIMHCNDLTVKSVTVQYTDVNNEIKQIASPNQSLECEMPYSFLRISTTEDLQQLVTYEVDMEFTGRLQSNMRGFYRSWYIDSTTKRWMATTQFQPGHARQAFPCYDEPGFKATFDITINREPEFSPTISNMPIKTTSLDTETGRVSETFYTTPRTSTYLLAFIVSHYAEIESKPGEDRPFRIYARDNAGITGKWALDVGIDLLREMEEYTQIPYYTMAENMDMKQAAIPDFSAGAMENWGLLTYREALILYDPENSNHFYKQRVANIISHEIAHMWFGNLVTCAWWDNLWLNEGFARFYQYYLTGKVAPELGYGTRFIVEQFEQAMSADSVDTAHALTNLAVSDPTTVSAHFSSITYARGACILRMTEHLLSYETFVKGLRRYLQERKYDVAEPHHLFEALDVAAEEDGALNNYGGITIDQYFRSWSEKAGHPLLTVTIDQATGEMIIKQARWERTSGQSIHPSLWNIPITWARAGAADFVDLKPSQFITDETTVIQRGTTGNEWVVFNKQASGFYRINYDSINWALITQALRSDVTVIHEYNRAQIIDDLFNFGRAGVLPYDRVFNTMSFLEFDDQYAPWINAITGFNFLIRRLAHDTSNLNKLQNVILQFSKAITARLGYVEIDEEPFMDGLLRMYVMQFLCNIGDQQCINTGKERFAAWRSGAVAIPANMRPWVYCVGLREGNAADFDFFWDKYLIEDLASEQVVMLQAAGCTSDQNSLAKFLNAIVDEEEIVRPQDLTTAFNSAVTRNEVNTLRVFEWLKNNVEKTAAKFESIATPLSYITPRLLTTDDIDQFENWLQENQDIIGATAYQTGISGVSNVRNSLIWSELRTPEIVEFLDNGYEEVDIPEVTEAPPNTTEAAEITTEIPSTMTEAAETTTEIPSTTTEAAETPTEAPTEEPTEAPTEEPTEAPTEEPTEAPTEEPTEAPTEEPTEAPTEEPTEAPTEEPTTPGEDGAATVVLSFAALTVSIVITFFNWI</sequence>
<name>A0A9P0CC85_9NEOP</name>
<evidence type="ECO:0000256" key="18">
    <source>
        <dbReference type="SAM" id="MobiDB-lite"/>
    </source>
</evidence>
<evidence type="ECO:0000256" key="20">
    <source>
        <dbReference type="SAM" id="SignalP"/>
    </source>
</evidence>
<evidence type="ECO:0000256" key="13">
    <source>
        <dbReference type="ARBA" id="ARBA00023180"/>
    </source>
</evidence>
<comment type="cofactor">
    <cofactor evidence="16">
        <name>Zn(2+)</name>
        <dbReference type="ChEBI" id="CHEBI:29105"/>
    </cofactor>
    <text evidence="16">Binds 1 zinc ion per subunit.</text>
</comment>
<keyword evidence="6" id="KW-0645">Protease</keyword>
<evidence type="ECO:0000256" key="14">
    <source>
        <dbReference type="ARBA" id="ARBA00023288"/>
    </source>
</evidence>
<accession>A0A9P0CC85</accession>
<evidence type="ECO:0000256" key="12">
    <source>
        <dbReference type="ARBA" id="ARBA00023136"/>
    </source>
</evidence>
<evidence type="ECO:0000256" key="4">
    <source>
        <dbReference type="ARBA" id="ARBA00022475"/>
    </source>
</evidence>
<dbReference type="SUPFAM" id="SSF55486">
    <property type="entry name" value="Metalloproteases ('zincins'), catalytic domain"/>
    <property type="match status" value="1"/>
</dbReference>
<feature type="region of interest" description="Disordered" evidence="18">
    <location>
        <begin position="965"/>
        <end position="1063"/>
    </location>
</feature>
<keyword evidence="12 19" id="KW-0472">Membrane</keyword>
<protein>
    <recommendedName>
        <fullName evidence="26">Aminopeptidase</fullName>
    </recommendedName>
</protein>
<dbReference type="InterPro" id="IPR001930">
    <property type="entry name" value="Peptidase_M1"/>
</dbReference>
<dbReference type="GO" id="GO:0070006">
    <property type="term" value="F:metalloaminopeptidase activity"/>
    <property type="evidence" value="ECO:0007669"/>
    <property type="project" value="TreeGrafter"/>
</dbReference>
<dbReference type="FunFam" id="1.10.390.10:FF:000013">
    <property type="entry name" value="Aminopeptidase N"/>
    <property type="match status" value="1"/>
</dbReference>
<keyword evidence="14" id="KW-0449">Lipoprotein</keyword>
<dbReference type="EMBL" id="OU893338">
    <property type="protein sequence ID" value="CAH0763600.1"/>
    <property type="molecule type" value="Genomic_DNA"/>
</dbReference>
<evidence type="ECO:0000259" key="21">
    <source>
        <dbReference type="Pfam" id="PF01433"/>
    </source>
</evidence>
<feature type="transmembrane region" description="Helical" evidence="19">
    <location>
        <begin position="1064"/>
        <end position="1086"/>
    </location>
</feature>
<dbReference type="FunFam" id="2.60.40.1730:FF:000013">
    <property type="entry name" value="Aminopeptidase"/>
    <property type="match status" value="1"/>
</dbReference>
<keyword evidence="7 16" id="KW-0479">Metal-binding</keyword>
<evidence type="ECO:0000256" key="9">
    <source>
        <dbReference type="ARBA" id="ARBA00022801"/>
    </source>
</evidence>
<feature type="compositionally biased region" description="Low complexity" evidence="18">
    <location>
        <begin position="965"/>
        <end position="1004"/>
    </location>
</feature>
<feature type="active site" description="Proton acceptor" evidence="15">
    <location>
        <position position="377"/>
    </location>
</feature>
<keyword evidence="5" id="KW-0336">GPI-anchor</keyword>
<comment type="similarity">
    <text evidence="2">Belongs to the peptidase M1 family.</text>
</comment>
<dbReference type="GO" id="GO:0043171">
    <property type="term" value="P:peptide catabolic process"/>
    <property type="evidence" value="ECO:0007669"/>
    <property type="project" value="TreeGrafter"/>
</dbReference>
<evidence type="ECO:0000256" key="6">
    <source>
        <dbReference type="ARBA" id="ARBA00022670"/>
    </source>
</evidence>
<evidence type="ECO:0000256" key="17">
    <source>
        <dbReference type="PIRSR" id="PIRSR634016-4"/>
    </source>
</evidence>
<dbReference type="InterPro" id="IPR045357">
    <property type="entry name" value="Aminopeptidase_N-like_N"/>
</dbReference>
<dbReference type="Pfam" id="PF11838">
    <property type="entry name" value="ERAP1_C"/>
    <property type="match status" value="1"/>
</dbReference>
<keyword evidence="8 20" id="KW-0732">Signal</keyword>
<dbReference type="InterPro" id="IPR027268">
    <property type="entry name" value="Peptidase_M4/M1_CTD_sf"/>
</dbReference>
<feature type="domain" description="Aminopeptidase N-like N-terminal" evidence="23">
    <location>
        <begin position="66"/>
        <end position="265"/>
    </location>
</feature>
<dbReference type="OrthoDB" id="10031169at2759"/>
<feature type="binding site" evidence="16">
    <location>
        <position position="376"/>
    </location>
    <ligand>
        <name>Zn(2+)</name>
        <dbReference type="ChEBI" id="CHEBI:29105"/>
        <note>catalytic</note>
    </ligand>
</feature>
<dbReference type="Gene3D" id="2.60.40.1910">
    <property type="match status" value="1"/>
</dbReference>
<dbReference type="Gene3D" id="2.60.40.1730">
    <property type="entry name" value="tricorn interacting facor f3 domain"/>
    <property type="match status" value="1"/>
</dbReference>
<dbReference type="FunFam" id="2.60.40.1910:FF:000008">
    <property type="entry name" value="Aminopeptidase"/>
    <property type="match status" value="1"/>
</dbReference>